<organism evidence="4 5">
    <name type="scientific">Streptomyces paludis</name>
    <dbReference type="NCBI Taxonomy" id="2282738"/>
    <lineage>
        <taxon>Bacteria</taxon>
        <taxon>Bacillati</taxon>
        <taxon>Actinomycetota</taxon>
        <taxon>Actinomycetes</taxon>
        <taxon>Kitasatosporales</taxon>
        <taxon>Streptomycetaceae</taxon>
        <taxon>Streptomyces</taxon>
    </lineage>
</organism>
<dbReference type="InterPro" id="IPR000873">
    <property type="entry name" value="AMP-dep_synth/lig_dom"/>
</dbReference>
<evidence type="ECO:0000256" key="2">
    <source>
        <dbReference type="SAM" id="MobiDB-lite"/>
    </source>
</evidence>
<dbReference type="Proteomes" id="UP000253868">
    <property type="component" value="Chromosome"/>
</dbReference>
<dbReference type="SUPFAM" id="SSF56801">
    <property type="entry name" value="Acetyl-CoA synthetase-like"/>
    <property type="match status" value="1"/>
</dbReference>
<dbReference type="PANTHER" id="PTHR22754:SF32">
    <property type="entry name" value="DISCO-INTERACTING PROTEIN 2"/>
    <property type="match status" value="1"/>
</dbReference>
<dbReference type="GO" id="GO:0005886">
    <property type="term" value="C:plasma membrane"/>
    <property type="evidence" value="ECO:0007669"/>
    <property type="project" value="TreeGrafter"/>
</dbReference>
<dbReference type="PANTHER" id="PTHR22754">
    <property type="entry name" value="DISCO-INTERACTING PROTEIN 2 DIP2 -RELATED"/>
    <property type="match status" value="1"/>
</dbReference>
<dbReference type="Gene3D" id="3.40.50.12780">
    <property type="entry name" value="N-terminal domain of ligase-like"/>
    <property type="match status" value="1"/>
</dbReference>
<keyword evidence="5" id="KW-1185">Reference proteome</keyword>
<evidence type="ECO:0000259" key="3">
    <source>
        <dbReference type="Pfam" id="PF00501"/>
    </source>
</evidence>
<evidence type="ECO:0000256" key="1">
    <source>
        <dbReference type="ARBA" id="ARBA00006432"/>
    </source>
</evidence>
<accession>A0A345HT45</accession>
<dbReference type="InterPro" id="IPR045851">
    <property type="entry name" value="AMP-bd_C_sf"/>
</dbReference>
<dbReference type="GO" id="GO:0006633">
    <property type="term" value="P:fatty acid biosynthetic process"/>
    <property type="evidence" value="ECO:0007669"/>
    <property type="project" value="TreeGrafter"/>
</dbReference>
<feature type="domain" description="AMP-dependent synthetase/ligase" evidence="3">
    <location>
        <begin position="13"/>
        <end position="406"/>
    </location>
</feature>
<keyword evidence="4" id="KW-0436">Ligase</keyword>
<feature type="region of interest" description="Disordered" evidence="2">
    <location>
        <begin position="1"/>
        <end position="29"/>
    </location>
</feature>
<dbReference type="OrthoDB" id="3671040at2"/>
<dbReference type="GO" id="GO:0070566">
    <property type="term" value="F:adenylyltransferase activity"/>
    <property type="evidence" value="ECO:0007669"/>
    <property type="project" value="TreeGrafter"/>
</dbReference>
<dbReference type="EMBL" id="CP031194">
    <property type="protein sequence ID" value="AXG79869.1"/>
    <property type="molecule type" value="Genomic_DNA"/>
</dbReference>
<dbReference type="AlphaFoldDB" id="A0A345HT45"/>
<gene>
    <name evidence="4" type="ORF">DVK44_21915</name>
</gene>
<proteinExistence type="inferred from homology"/>
<dbReference type="NCBIfam" id="NF005850">
    <property type="entry name" value="PRK07768.1"/>
    <property type="match status" value="1"/>
</dbReference>
<evidence type="ECO:0000313" key="5">
    <source>
        <dbReference type="Proteomes" id="UP000253868"/>
    </source>
</evidence>
<name>A0A345HT45_9ACTN</name>
<dbReference type="InterPro" id="IPR042099">
    <property type="entry name" value="ANL_N_sf"/>
</dbReference>
<dbReference type="Pfam" id="PF00501">
    <property type="entry name" value="AMP-binding"/>
    <property type="match status" value="1"/>
</dbReference>
<feature type="compositionally biased region" description="Polar residues" evidence="2">
    <location>
        <begin position="1"/>
        <end position="12"/>
    </location>
</feature>
<dbReference type="Gene3D" id="3.30.300.30">
    <property type="match status" value="1"/>
</dbReference>
<evidence type="ECO:0000313" key="4">
    <source>
        <dbReference type="EMBL" id="AXG79869.1"/>
    </source>
</evidence>
<dbReference type="GO" id="GO:0016874">
    <property type="term" value="F:ligase activity"/>
    <property type="evidence" value="ECO:0007669"/>
    <property type="project" value="UniProtKB-KW"/>
</dbReference>
<sequence>MSRFTDTLLTTARRSDRGMVTGEPQQPHRRTWAQVHTRARRVAAALAARGLGRGGAVAVLAARPAEIAPAVQGAWLAGGSVTMLHQPTARTDLAEWVQDTVRVLKMIGAEAVLLGADFRQLAPVLAEHGIAQYPLDALLEAADPPDGFEPVAVGEHDTALLQLTSGTTAGPKAVRITHGNLFANITAIAEHGRLEPDRDVMVSWLPLFHDMGMVAFLTLPMLLGLELVKVTPVDFLTDPLLWPTLLSKYGGTITGAPNFAYAVIRKRLAKVTDPAAFDLSPLRIALNGAEPIDDSAVHGFTEAGARFGLDAGCVLAAYGMAEATLAVTAEALSRGLTVDTVDPKVLDADNRAVPAEPGASARHFSRLGRPLPGFEVTAVDTDGTSLGDRRVGELLIRGEAVTPGYLTEDGPLPATDENGWLHTGDIGYLADGEVVICGRLKDVIILGGRNVYPTDIERLVDSVDGIRAGNTAAVRIDADGRREGFAVVAESPLAGDPEAAGELAQRVTTRLSRAMEIRPATVHLIPPGTLPKTPSGKVRRAEAATYLARREERT</sequence>
<dbReference type="RefSeq" id="WP_114661195.1">
    <property type="nucleotide sequence ID" value="NZ_CP031194.1"/>
</dbReference>
<comment type="similarity">
    <text evidence="1">Belongs to the ATP-dependent AMP-binding enzyme family.</text>
</comment>
<dbReference type="KEGG" id="spad:DVK44_21915"/>
<protein>
    <submittedName>
        <fullName evidence="4">Long-chain fatty acid--CoA ligase</fullName>
    </submittedName>
</protein>
<feature type="region of interest" description="Disordered" evidence="2">
    <location>
        <begin position="528"/>
        <end position="554"/>
    </location>
</feature>
<reference evidence="5" key="1">
    <citation type="submission" date="2018-07" db="EMBL/GenBank/DDBJ databases">
        <authorList>
            <person name="Zhao J."/>
        </authorList>
    </citation>
    <scope>NUCLEOTIDE SEQUENCE [LARGE SCALE GENOMIC DNA]</scope>
    <source>
        <strain evidence="5">GSSD-12</strain>
    </source>
</reference>